<reference evidence="1" key="1">
    <citation type="submission" date="2020-06" db="EMBL/GenBank/DDBJ databases">
        <authorList>
            <person name="Li T."/>
            <person name="Hu X."/>
            <person name="Zhang T."/>
            <person name="Song X."/>
            <person name="Zhang H."/>
            <person name="Dai N."/>
            <person name="Sheng W."/>
            <person name="Hou X."/>
            <person name="Wei L."/>
        </authorList>
    </citation>
    <scope>NUCLEOTIDE SEQUENCE</scope>
    <source>
        <strain evidence="1">G02</strain>
        <tissue evidence="1">Leaf</tissue>
    </source>
</reference>
<dbReference type="Gene3D" id="3.30.420.10">
    <property type="entry name" value="Ribonuclease H-like superfamily/Ribonuclease H"/>
    <property type="match status" value="1"/>
</dbReference>
<dbReference type="PANTHER" id="PTHR48475">
    <property type="entry name" value="RIBONUCLEASE H"/>
    <property type="match status" value="1"/>
</dbReference>
<dbReference type="InterPro" id="IPR036397">
    <property type="entry name" value="RNaseH_sf"/>
</dbReference>
<comment type="caution">
    <text evidence="1">The sequence shown here is derived from an EMBL/GenBank/DDBJ whole genome shotgun (WGS) entry which is preliminary data.</text>
</comment>
<dbReference type="GO" id="GO:0003676">
    <property type="term" value="F:nucleic acid binding"/>
    <property type="evidence" value="ECO:0007669"/>
    <property type="project" value="InterPro"/>
</dbReference>
<dbReference type="PANTHER" id="PTHR48475:SF2">
    <property type="entry name" value="RIBONUCLEASE H"/>
    <property type="match status" value="1"/>
</dbReference>
<accession>A0AAW2LQV1</accession>
<dbReference type="EMBL" id="JACGWJ010000024">
    <property type="protein sequence ID" value="KAL0321043.1"/>
    <property type="molecule type" value="Genomic_DNA"/>
</dbReference>
<proteinExistence type="predicted"/>
<gene>
    <name evidence="1" type="ORF">Sradi_5365800</name>
</gene>
<dbReference type="AlphaFoldDB" id="A0AAW2LQV1"/>
<organism evidence="1">
    <name type="scientific">Sesamum radiatum</name>
    <name type="common">Black benniseed</name>
    <dbReference type="NCBI Taxonomy" id="300843"/>
    <lineage>
        <taxon>Eukaryota</taxon>
        <taxon>Viridiplantae</taxon>
        <taxon>Streptophyta</taxon>
        <taxon>Embryophyta</taxon>
        <taxon>Tracheophyta</taxon>
        <taxon>Spermatophyta</taxon>
        <taxon>Magnoliopsida</taxon>
        <taxon>eudicotyledons</taxon>
        <taxon>Gunneridae</taxon>
        <taxon>Pentapetalae</taxon>
        <taxon>asterids</taxon>
        <taxon>lamiids</taxon>
        <taxon>Lamiales</taxon>
        <taxon>Pedaliaceae</taxon>
        <taxon>Sesamum</taxon>
    </lineage>
</organism>
<name>A0AAW2LQV1_SESRA</name>
<evidence type="ECO:0000313" key="1">
    <source>
        <dbReference type="EMBL" id="KAL0321043.1"/>
    </source>
</evidence>
<sequence>MKKLKAKLDAVRTGWVDELPGVLCVYRTTSRTNTGDTPFALAYGSEASIPTEIIEPNSRVVYYEEGSNEVIRRLDLDLIEERRHAAKIRMENYKRKAIR</sequence>
<protein>
    <submittedName>
        <fullName evidence="1">Uncharacterized protein</fullName>
    </submittedName>
</protein>
<reference evidence="1" key="2">
    <citation type="journal article" date="2024" name="Plant">
        <title>Genomic evolution and insights into agronomic trait innovations of Sesamum species.</title>
        <authorList>
            <person name="Miao H."/>
            <person name="Wang L."/>
            <person name="Qu L."/>
            <person name="Liu H."/>
            <person name="Sun Y."/>
            <person name="Le M."/>
            <person name="Wang Q."/>
            <person name="Wei S."/>
            <person name="Zheng Y."/>
            <person name="Lin W."/>
            <person name="Duan Y."/>
            <person name="Cao H."/>
            <person name="Xiong S."/>
            <person name="Wang X."/>
            <person name="Wei L."/>
            <person name="Li C."/>
            <person name="Ma Q."/>
            <person name="Ju M."/>
            <person name="Zhao R."/>
            <person name="Li G."/>
            <person name="Mu C."/>
            <person name="Tian Q."/>
            <person name="Mei H."/>
            <person name="Zhang T."/>
            <person name="Gao T."/>
            <person name="Zhang H."/>
        </authorList>
    </citation>
    <scope>NUCLEOTIDE SEQUENCE</scope>
    <source>
        <strain evidence="1">G02</strain>
    </source>
</reference>